<feature type="domain" description="ChrR-like cupin" evidence="1">
    <location>
        <begin position="34"/>
        <end position="143"/>
    </location>
</feature>
<dbReference type="Proteomes" id="UP001139477">
    <property type="component" value="Unassembled WGS sequence"/>
</dbReference>
<reference evidence="2" key="1">
    <citation type="submission" date="2022-06" db="EMBL/GenBank/DDBJ databases">
        <title>Limimaricola sediminis sp. nov., isolated from an intertidal sediment.</title>
        <authorList>
            <person name="Shao X."/>
        </authorList>
    </citation>
    <scope>NUCLEOTIDE SEQUENCE</scope>
    <source>
        <strain evidence="2">ASW11-118</strain>
    </source>
</reference>
<dbReference type="RefSeq" id="WP_253331480.1">
    <property type="nucleotide sequence ID" value="NZ_JAMYXC010000126.1"/>
</dbReference>
<name>A0A9X2JPS4_9RHOB</name>
<protein>
    <submittedName>
        <fullName evidence="2">Cupin domain-containing protein</fullName>
    </submittedName>
</protein>
<accession>A0A9X2JPS4</accession>
<dbReference type="Gene3D" id="2.60.120.10">
    <property type="entry name" value="Jelly Rolls"/>
    <property type="match status" value="1"/>
</dbReference>
<evidence type="ECO:0000313" key="3">
    <source>
        <dbReference type="Proteomes" id="UP001139477"/>
    </source>
</evidence>
<dbReference type="AlphaFoldDB" id="A0A9X2JPS4"/>
<keyword evidence="3" id="KW-1185">Reference proteome</keyword>
<sequence length="163" mass="17713">MTRSFRGFLMLTGLLILATLTAWIASPGFTAEEQHTVTPVEEVTFQPGPPTLPEGAQIAVLLGHPAEEGAFVIRFKFPAGFEVPPHRHSKEEHLTVLSGRFGMSTGEVLDKTGVTPLMPGGFVRIPAGHPHFAWAEEVTVVQLNGMGPFDIIYVDEADDPRIN</sequence>
<comment type="caution">
    <text evidence="2">The sequence shown here is derived from an EMBL/GenBank/DDBJ whole genome shotgun (WGS) entry which is preliminary data.</text>
</comment>
<gene>
    <name evidence="2" type="ORF">NHG85_08395</name>
</gene>
<dbReference type="InterPro" id="IPR025979">
    <property type="entry name" value="ChrR-like_cupin_dom"/>
</dbReference>
<organism evidence="2 3">
    <name type="scientific">Limimaricola litoreus</name>
    <dbReference type="NCBI Taxonomy" id="2955316"/>
    <lineage>
        <taxon>Bacteria</taxon>
        <taxon>Pseudomonadati</taxon>
        <taxon>Pseudomonadota</taxon>
        <taxon>Alphaproteobacteria</taxon>
        <taxon>Rhodobacterales</taxon>
        <taxon>Paracoccaceae</taxon>
        <taxon>Limimaricola</taxon>
    </lineage>
</organism>
<proteinExistence type="predicted"/>
<evidence type="ECO:0000259" key="1">
    <source>
        <dbReference type="Pfam" id="PF12973"/>
    </source>
</evidence>
<dbReference type="Pfam" id="PF12973">
    <property type="entry name" value="Cupin_7"/>
    <property type="match status" value="1"/>
</dbReference>
<dbReference type="InterPro" id="IPR011051">
    <property type="entry name" value="RmlC_Cupin_sf"/>
</dbReference>
<dbReference type="EMBL" id="JAMYXC010000126">
    <property type="protein sequence ID" value="MCP1168540.1"/>
    <property type="molecule type" value="Genomic_DNA"/>
</dbReference>
<dbReference type="InterPro" id="IPR014710">
    <property type="entry name" value="RmlC-like_jellyroll"/>
</dbReference>
<evidence type="ECO:0000313" key="2">
    <source>
        <dbReference type="EMBL" id="MCP1168540.1"/>
    </source>
</evidence>
<dbReference type="CDD" id="cd06989">
    <property type="entry name" value="cupin_DRT102"/>
    <property type="match status" value="1"/>
</dbReference>
<dbReference type="SUPFAM" id="SSF51182">
    <property type="entry name" value="RmlC-like cupins"/>
    <property type="match status" value="1"/>
</dbReference>